<reference evidence="2" key="1">
    <citation type="submission" date="2022-12" db="EMBL/GenBank/DDBJ databases">
        <title>Species Delineation and Comparative Genomics within the Campylobacter ureolyticus Complex.</title>
        <authorList>
            <person name="Maki J."/>
            <person name="Howard M."/>
            <person name="Connelly S."/>
            <person name="Hardy D.J."/>
            <person name="Cameron A."/>
        </authorList>
    </citation>
    <scope>NUCLEOTIDE SEQUENCE</scope>
    <source>
        <strain evidence="2">URMC_787</strain>
    </source>
</reference>
<organism evidence="2 3">
    <name type="scientific">Campylobacter ureolyticus</name>
    <dbReference type="NCBI Taxonomy" id="827"/>
    <lineage>
        <taxon>Bacteria</taxon>
        <taxon>Pseudomonadati</taxon>
        <taxon>Campylobacterota</taxon>
        <taxon>Epsilonproteobacteria</taxon>
        <taxon>Campylobacterales</taxon>
        <taxon>Campylobacteraceae</taxon>
        <taxon>Campylobacter</taxon>
    </lineage>
</organism>
<gene>
    <name evidence="2" type="ORF">O6B32_01320</name>
</gene>
<evidence type="ECO:0000256" key="1">
    <source>
        <dbReference type="SAM" id="Coils"/>
    </source>
</evidence>
<accession>A0A9Q4PUA8</accession>
<dbReference type="InterPro" id="IPR009785">
    <property type="entry name" value="Prophage_Lj928_Orf309"/>
</dbReference>
<name>A0A9Q4PUA8_9BACT</name>
<evidence type="ECO:0000313" key="2">
    <source>
        <dbReference type="EMBL" id="MCZ6159131.1"/>
    </source>
</evidence>
<comment type="caution">
    <text evidence="2">The sequence shown here is derived from an EMBL/GenBank/DDBJ whole genome shotgun (WGS) entry which is preliminary data.</text>
</comment>
<evidence type="ECO:0000313" key="3">
    <source>
        <dbReference type="Proteomes" id="UP001075225"/>
    </source>
</evidence>
<dbReference type="EMBL" id="JAPXGO010000001">
    <property type="protein sequence ID" value="MCZ6159131.1"/>
    <property type="molecule type" value="Genomic_DNA"/>
</dbReference>
<feature type="coiled-coil region" evidence="1">
    <location>
        <begin position="161"/>
        <end position="249"/>
    </location>
</feature>
<sequence>MNELNLVVLGEVSNISTNFNEIKDYVANQVAKYSIEVTEENIPEAKKVMANFNKVKAEISSKYKEYIDELSAPINKLKNEKKEIEQILTDGRQKIADEVADFEKEKLKIISKTISEYICDICNEKNISPDLIGLDEFLKLSSVTTNGTITKATKDAIDAKVSLVENEILKAKLEAEQKERERREIAEKARIEAEERAIREKAEYEARAEKEKQEVLARAEREKQEALEKAEKEKKEEIEKARIEALKKQEIPKFEVKKTNDGKNIYTVRATFEVKCKSEVSHESIKNQLANILKRAGISTCLNIEVLND</sequence>
<proteinExistence type="predicted"/>
<dbReference type="Proteomes" id="UP001075225">
    <property type="component" value="Unassembled WGS sequence"/>
</dbReference>
<dbReference type="Pfam" id="PF07083">
    <property type="entry name" value="DUF1351"/>
    <property type="match status" value="1"/>
</dbReference>
<feature type="coiled-coil region" evidence="1">
    <location>
        <begin position="67"/>
        <end position="94"/>
    </location>
</feature>
<dbReference type="AlphaFoldDB" id="A0A9Q4PUA8"/>
<keyword evidence="1" id="KW-0175">Coiled coil</keyword>
<dbReference type="RefSeq" id="WP_269484255.1">
    <property type="nucleotide sequence ID" value="NZ_JAPXGO010000001.1"/>
</dbReference>
<protein>
    <submittedName>
        <fullName evidence="2">DUF1351 domain-containing protein</fullName>
    </submittedName>
</protein>